<evidence type="ECO:0000313" key="2">
    <source>
        <dbReference type="EMBL" id="OPF19984.1"/>
    </source>
</evidence>
<dbReference type="AlphaFoldDB" id="A0A1V4BYT6"/>
<protein>
    <recommendedName>
        <fullName evidence="1">DUF3616 domain-containing protein</fullName>
    </recommendedName>
</protein>
<proteinExistence type="predicted"/>
<organism evidence="2 3">
    <name type="scientific">Microcystis aeruginosa KW</name>
    <dbReference type="NCBI Taxonomy" id="1960155"/>
    <lineage>
        <taxon>Bacteria</taxon>
        <taxon>Bacillati</taxon>
        <taxon>Cyanobacteriota</taxon>
        <taxon>Cyanophyceae</taxon>
        <taxon>Oscillatoriophycideae</taxon>
        <taxon>Chroococcales</taxon>
        <taxon>Microcystaceae</taxon>
        <taxon>Microcystis</taxon>
    </lineage>
</organism>
<dbReference type="RefSeq" id="WP_079205417.1">
    <property type="nucleotide sequence ID" value="NZ_MVGR01000001.1"/>
</dbReference>
<name>A0A1V4BYT6_MICAE</name>
<accession>A0A1V4BYT6</accession>
<dbReference type="Proteomes" id="UP000189835">
    <property type="component" value="Unassembled WGS sequence"/>
</dbReference>
<dbReference type="EMBL" id="MVGR01000001">
    <property type="protein sequence ID" value="OPF19984.1"/>
    <property type="molecule type" value="Genomic_DNA"/>
</dbReference>
<gene>
    <name evidence="2" type="ORF">B1L04_00440</name>
</gene>
<dbReference type="InterPro" id="IPR022060">
    <property type="entry name" value="DUF3616"/>
</dbReference>
<dbReference type="Pfam" id="PF12275">
    <property type="entry name" value="DUF3616"/>
    <property type="match status" value="1"/>
</dbReference>
<feature type="domain" description="DUF3616" evidence="1">
    <location>
        <begin position="132"/>
        <end position="241"/>
    </location>
</feature>
<comment type="caution">
    <text evidence="2">The sequence shown here is derived from an EMBL/GenBank/DDBJ whole genome shotgun (WGS) entry which is preliminary data.</text>
</comment>
<reference evidence="2 3" key="1">
    <citation type="submission" date="2017-02" db="EMBL/GenBank/DDBJ databases">
        <title>Genome sequence of Microcystis aeruginosa KW.</title>
        <authorList>
            <person name="Oh H.-M."/>
            <person name="Ahn C.-Y."/>
            <person name="Jeong H."/>
            <person name="Srivastava A."/>
            <person name="Lee H.-G."/>
            <person name="Kang S.-R."/>
        </authorList>
    </citation>
    <scope>NUCLEOTIDE SEQUENCE [LARGE SCALE GENOMIC DNA]</scope>
    <source>
        <strain evidence="2 3">KW</strain>
    </source>
</reference>
<evidence type="ECO:0000313" key="3">
    <source>
        <dbReference type="Proteomes" id="UP000189835"/>
    </source>
</evidence>
<sequence>MQSLNFSIIQEIKHQGICDASAATALGENKFVVGNDEADPELGNILWIYSSQESGKALETIDINGWLKNNPENKEIDLEGVTVLNDIIYWITSHGRNKDAKRKIPRHQFFASKINDDGSSIVQVGKSYTQLVLRDIIEDSQLAKIFDFKTAETKAPKAEVGLNIEGLTATPDGNILIGFRNPIPNDKALLLTLKNPQSLVINSTNARAEFGDPILLDLGGLGIRSIEFWPALEVYLIIAGEFHGGDQFVFYTWSGKKEDAPEKIESLQFPDGFRPEALLFYPHFHDRFQILSDDGTIERVGNTPCKDIIDKNNPEKYFRSIWVKVN</sequence>
<evidence type="ECO:0000259" key="1">
    <source>
        <dbReference type="Pfam" id="PF12275"/>
    </source>
</evidence>